<evidence type="ECO:0000256" key="3">
    <source>
        <dbReference type="ARBA" id="ARBA00022692"/>
    </source>
</evidence>
<organism evidence="8 9">
    <name type="scientific">Thiomicrorhabdus heinhorstiae</name>
    <dbReference type="NCBI Taxonomy" id="2748010"/>
    <lineage>
        <taxon>Bacteria</taxon>
        <taxon>Pseudomonadati</taxon>
        <taxon>Pseudomonadota</taxon>
        <taxon>Gammaproteobacteria</taxon>
        <taxon>Thiotrichales</taxon>
        <taxon>Piscirickettsiaceae</taxon>
        <taxon>Thiomicrorhabdus</taxon>
    </lineage>
</organism>
<feature type="transmembrane region" description="Helical" evidence="6">
    <location>
        <begin position="214"/>
        <end position="236"/>
    </location>
</feature>
<feature type="transmembrane region" description="Helical" evidence="6">
    <location>
        <begin position="31"/>
        <end position="53"/>
    </location>
</feature>
<evidence type="ECO:0000256" key="4">
    <source>
        <dbReference type="ARBA" id="ARBA00022989"/>
    </source>
</evidence>
<feature type="transmembrane region" description="Helical" evidence="6">
    <location>
        <begin position="91"/>
        <end position="109"/>
    </location>
</feature>
<feature type="transmembrane region" description="Helical" evidence="6">
    <location>
        <begin position="65"/>
        <end position="85"/>
    </location>
</feature>
<feature type="transmembrane region" description="Helical" evidence="6">
    <location>
        <begin position="121"/>
        <end position="137"/>
    </location>
</feature>
<feature type="transmembrane region" description="Helical" evidence="6">
    <location>
        <begin position="268"/>
        <end position="286"/>
    </location>
</feature>
<evidence type="ECO:0000256" key="6">
    <source>
        <dbReference type="SAM" id="Phobius"/>
    </source>
</evidence>
<feature type="transmembrane region" description="Helical" evidence="6">
    <location>
        <begin position="149"/>
        <end position="169"/>
    </location>
</feature>
<feature type="transmembrane region" description="Helical" evidence="6">
    <location>
        <begin position="7"/>
        <end position="25"/>
    </location>
</feature>
<dbReference type="Pfam" id="PF00892">
    <property type="entry name" value="EamA"/>
    <property type="match status" value="2"/>
</dbReference>
<dbReference type="EMBL" id="JACBGI020000001">
    <property type="protein sequence ID" value="MBF6056863.1"/>
    <property type="molecule type" value="Genomic_DNA"/>
</dbReference>
<keyword evidence="5 6" id="KW-0472">Membrane</keyword>
<dbReference type="InterPro" id="IPR000620">
    <property type="entry name" value="EamA_dom"/>
</dbReference>
<dbReference type="RefSeq" id="WP_194947223.1">
    <property type="nucleotide sequence ID" value="NZ_JACBGI020000001.1"/>
</dbReference>
<dbReference type="PANTHER" id="PTHR32322:SF2">
    <property type="entry name" value="EAMA DOMAIN-CONTAINING PROTEIN"/>
    <property type="match status" value="1"/>
</dbReference>
<comment type="subcellular location">
    <subcellularLocation>
        <location evidence="1">Membrane</location>
        <topology evidence="1">Multi-pass membrane protein</topology>
    </subcellularLocation>
</comment>
<dbReference type="InterPro" id="IPR050638">
    <property type="entry name" value="AA-Vitamin_Transporters"/>
</dbReference>
<sequence length="297" mass="33111">MNPSVFFAYFGVILIWTTTPLAIVWGAQADWFFAVATRTLIAAVIALPILLWLKPDIRWPSVSRWQLWFYASLPVLGGMTLMYWAGQYLNSGWIAIIFALTPIITGLLSPQLLPGYRLTKRKMLAVLLSFSGLVVIFQSNLHDFKSDEWLAVIAALLSVLIHSFGTLLVKKHAEKSSSLEFTLGALWVSVIGMLLLSQTPWISWKVPSEISDTALGAIVYAATFGSLIGFLLYYYLLKRIDAMRLALIPVITPVFALLLGHYLNNEALNMHTLIGTGLVLGGLLIFEGRLRMRNRPV</sequence>
<dbReference type="InterPro" id="IPR037185">
    <property type="entry name" value="EmrE-like"/>
</dbReference>
<name>A0ABS0BSM4_9GAMM</name>
<evidence type="ECO:0000259" key="7">
    <source>
        <dbReference type="Pfam" id="PF00892"/>
    </source>
</evidence>
<accession>A0ABS0BSM4</accession>
<proteinExistence type="inferred from homology"/>
<reference evidence="8 9" key="1">
    <citation type="submission" date="2020-11" db="EMBL/GenBank/DDBJ databases">
        <title>Sulfur oxidizing isolate from Hospital Hole Sinkhole.</title>
        <authorList>
            <person name="Scott K.M."/>
        </authorList>
    </citation>
    <scope>NUCLEOTIDE SEQUENCE [LARGE SCALE GENOMIC DNA]</scope>
    <source>
        <strain evidence="8 9">HH1</strain>
    </source>
</reference>
<comment type="caution">
    <text evidence="8">The sequence shown here is derived from an EMBL/GenBank/DDBJ whole genome shotgun (WGS) entry which is preliminary data.</text>
</comment>
<comment type="similarity">
    <text evidence="2">Belongs to the EamA transporter family.</text>
</comment>
<feature type="domain" description="EamA" evidence="7">
    <location>
        <begin position="150"/>
        <end position="285"/>
    </location>
</feature>
<evidence type="ECO:0000256" key="2">
    <source>
        <dbReference type="ARBA" id="ARBA00007362"/>
    </source>
</evidence>
<keyword evidence="9" id="KW-1185">Reference proteome</keyword>
<gene>
    <name evidence="8" type="ORF">H8792_000730</name>
</gene>
<dbReference type="SUPFAM" id="SSF103481">
    <property type="entry name" value="Multidrug resistance efflux transporter EmrE"/>
    <property type="match status" value="2"/>
</dbReference>
<dbReference type="PANTHER" id="PTHR32322">
    <property type="entry name" value="INNER MEMBRANE TRANSPORTER"/>
    <property type="match status" value="1"/>
</dbReference>
<evidence type="ECO:0000313" key="9">
    <source>
        <dbReference type="Proteomes" id="UP001193680"/>
    </source>
</evidence>
<evidence type="ECO:0000256" key="1">
    <source>
        <dbReference type="ARBA" id="ARBA00004141"/>
    </source>
</evidence>
<dbReference type="Proteomes" id="UP001193680">
    <property type="component" value="Unassembled WGS sequence"/>
</dbReference>
<keyword evidence="4 6" id="KW-1133">Transmembrane helix</keyword>
<evidence type="ECO:0000256" key="5">
    <source>
        <dbReference type="ARBA" id="ARBA00023136"/>
    </source>
</evidence>
<feature type="transmembrane region" description="Helical" evidence="6">
    <location>
        <begin position="181"/>
        <end position="202"/>
    </location>
</feature>
<evidence type="ECO:0000313" key="8">
    <source>
        <dbReference type="EMBL" id="MBF6056863.1"/>
    </source>
</evidence>
<keyword evidence="3 6" id="KW-0812">Transmembrane</keyword>
<feature type="transmembrane region" description="Helical" evidence="6">
    <location>
        <begin position="243"/>
        <end position="262"/>
    </location>
</feature>
<feature type="domain" description="EamA" evidence="7">
    <location>
        <begin position="9"/>
        <end position="137"/>
    </location>
</feature>
<protein>
    <submittedName>
        <fullName evidence="8">DMT family transporter</fullName>
    </submittedName>
</protein>